<dbReference type="PROSITE" id="PS50109">
    <property type="entry name" value="HIS_KIN"/>
    <property type="match status" value="1"/>
</dbReference>
<dbReference type="InterPro" id="IPR027417">
    <property type="entry name" value="P-loop_NTPase"/>
</dbReference>
<dbReference type="InterPro" id="IPR052023">
    <property type="entry name" value="Histidine_kinase_KdpD"/>
</dbReference>
<dbReference type="PRINTS" id="PR00344">
    <property type="entry name" value="BCTRLSENSOR"/>
</dbReference>
<evidence type="ECO:0000256" key="12">
    <source>
        <dbReference type="ARBA" id="ARBA00023136"/>
    </source>
</evidence>
<evidence type="ECO:0000259" key="14">
    <source>
        <dbReference type="PROSITE" id="PS50109"/>
    </source>
</evidence>
<dbReference type="SUPFAM" id="SSF55874">
    <property type="entry name" value="ATPase domain of HSP90 chaperone/DNA topoisomerase II/histidine kinase"/>
    <property type="match status" value="1"/>
</dbReference>
<dbReference type="SUPFAM" id="SSF52540">
    <property type="entry name" value="P-loop containing nucleoside triphosphate hydrolases"/>
    <property type="match status" value="1"/>
</dbReference>
<keyword evidence="8 15" id="KW-0418">Kinase</keyword>
<evidence type="ECO:0000313" key="15">
    <source>
        <dbReference type="EMBL" id="XDO98632.1"/>
    </source>
</evidence>
<dbReference type="PANTHER" id="PTHR45569">
    <property type="entry name" value="SENSOR PROTEIN KDPD"/>
    <property type="match status" value="1"/>
</dbReference>
<organism evidence="15">
    <name type="scientific">Caulobacter sp. 73W</name>
    <dbReference type="NCBI Taxonomy" id="3161137"/>
    <lineage>
        <taxon>Bacteria</taxon>
        <taxon>Pseudomonadati</taxon>
        <taxon>Pseudomonadota</taxon>
        <taxon>Alphaproteobacteria</taxon>
        <taxon>Caulobacterales</taxon>
        <taxon>Caulobacteraceae</taxon>
        <taxon>Caulobacter</taxon>
    </lineage>
</organism>
<dbReference type="InterPro" id="IPR036890">
    <property type="entry name" value="HATPase_C_sf"/>
</dbReference>
<dbReference type="GO" id="GO:0005886">
    <property type="term" value="C:plasma membrane"/>
    <property type="evidence" value="ECO:0007669"/>
    <property type="project" value="TreeGrafter"/>
</dbReference>
<evidence type="ECO:0000256" key="4">
    <source>
        <dbReference type="ARBA" id="ARBA00022553"/>
    </source>
</evidence>
<name>A0AB39KYE1_9CAUL</name>
<dbReference type="SUPFAM" id="SSF47384">
    <property type="entry name" value="Homodimeric domain of signal transducing histidine kinase"/>
    <property type="match status" value="1"/>
</dbReference>
<dbReference type="Pfam" id="PF02702">
    <property type="entry name" value="KdpD"/>
    <property type="match status" value="1"/>
</dbReference>
<proteinExistence type="predicted"/>
<dbReference type="Pfam" id="PF13493">
    <property type="entry name" value="DUF4118"/>
    <property type="match status" value="1"/>
</dbReference>
<accession>A0AB39KYE1</accession>
<evidence type="ECO:0000256" key="11">
    <source>
        <dbReference type="ARBA" id="ARBA00023012"/>
    </source>
</evidence>
<dbReference type="InterPro" id="IPR005467">
    <property type="entry name" value="His_kinase_dom"/>
</dbReference>
<keyword evidence="4" id="KW-0597">Phosphoprotein</keyword>
<dbReference type="GO" id="GO:0005524">
    <property type="term" value="F:ATP binding"/>
    <property type="evidence" value="ECO:0007669"/>
    <property type="project" value="UniProtKB-KW"/>
</dbReference>
<dbReference type="Gene3D" id="1.10.287.130">
    <property type="match status" value="1"/>
</dbReference>
<dbReference type="SMART" id="SM00388">
    <property type="entry name" value="HisKA"/>
    <property type="match status" value="1"/>
</dbReference>
<feature type="transmembrane region" description="Helical" evidence="13">
    <location>
        <begin position="393"/>
        <end position="420"/>
    </location>
</feature>
<dbReference type="FunFam" id="3.30.565.10:FF:000006">
    <property type="entry name" value="Sensor histidine kinase WalK"/>
    <property type="match status" value="1"/>
</dbReference>
<feature type="transmembrane region" description="Helical" evidence="13">
    <location>
        <begin position="361"/>
        <end position="381"/>
    </location>
</feature>
<dbReference type="GO" id="GO:0000155">
    <property type="term" value="F:phosphorelay sensor kinase activity"/>
    <property type="evidence" value="ECO:0007669"/>
    <property type="project" value="InterPro"/>
</dbReference>
<keyword evidence="11" id="KW-0902">Two-component regulatory system</keyword>
<feature type="domain" description="Histidine kinase" evidence="14">
    <location>
        <begin position="632"/>
        <end position="850"/>
    </location>
</feature>
<dbReference type="InterPro" id="IPR003852">
    <property type="entry name" value="Sig_transdc_His_kinase_KdpD_N"/>
</dbReference>
<dbReference type="InterPro" id="IPR025201">
    <property type="entry name" value="KdpD_TM"/>
</dbReference>
<dbReference type="CDD" id="cd00075">
    <property type="entry name" value="HATPase"/>
    <property type="match status" value="1"/>
</dbReference>
<gene>
    <name evidence="15" type="ORF">ABOZ73_08400</name>
</gene>
<protein>
    <recommendedName>
        <fullName evidence="3">histidine kinase</fullName>
        <ecNumber evidence="3">2.7.13.3</ecNumber>
    </recommendedName>
</protein>
<dbReference type="AlphaFoldDB" id="A0AB39KYE1"/>
<evidence type="ECO:0000256" key="2">
    <source>
        <dbReference type="ARBA" id="ARBA00004141"/>
    </source>
</evidence>
<dbReference type="SMART" id="SM00387">
    <property type="entry name" value="HATPase_c"/>
    <property type="match status" value="1"/>
</dbReference>
<dbReference type="InterPro" id="IPR014729">
    <property type="entry name" value="Rossmann-like_a/b/a_fold"/>
</dbReference>
<dbReference type="InterPro" id="IPR036097">
    <property type="entry name" value="HisK_dim/P_sf"/>
</dbReference>
<feature type="transmembrane region" description="Helical" evidence="13">
    <location>
        <begin position="440"/>
        <end position="460"/>
    </location>
</feature>
<dbReference type="InterPro" id="IPR003594">
    <property type="entry name" value="HATPase_dom"/>
</dbReference>
<evidence type="ECO:0000256" key="5">
    <source>
        <dbReference type="ARBA" id="ARBA00022679"/>
    </source>
</evidence>
<dbReference type="Pfam" id="PF02518">
    <property type="entry name" value="HATPase_c"/>
    <property type="match status" value="1"/>
</dbReference>
<evidence type="ECO:0000256" key="10">
    <source>
        <dbReference type="ARBA" id="ARBA00022989"/>
    </source>
</evidence>
<keyword evidence="10 13" id="KW-1133">Transmembrane helix</keyword>
<evidence type="ECO:0000256" key="9">
    <source>
        <dbReference type="ARBA" id="ARBA00022840"/>
    </source>
</evidence>
<dbReference type="InterPro" id="IPR003661">
    <property type="entry name" value="HisK_dim/P_dom"/>
</dbReference>
<reference evidence="15" key="1">
    <citation type="submission" date="2024-06" db="EMBL/GenBank/DDBJ databases">
        <title>Caulobacter inopinatus, sp. nov.</title>
        <authorList>
            <person name="Donachie S.P."/>
        </authorList>
    </citation>
    <scope>NUCLEOTIDE SEQUENCE</scope>
    <source>
        <strain evidence="15">73W</strain>
    </source>
</reference>
<dbReference type="Gene3D" id="3.40.50.620">
    <property type="entry name" value="HUPs"/>
    <property type="match status" value="1"/>
</dbReference>
<dbReference type="Gene3D" id="1.20.120.620">
    <property type="entry name" value="Backbone structure of the membrane domain of e. Coli histidine kinase receptor kdpd"/>
    <property type="match status" value="1"/>
</dbReference>
<comment type="catalytic activity">
    <reaction evidence="1">
        <text>ATP + protein L-histidine = ADP + protein N-phospho-L-histidine.</text>
        <dbReference type="EC" id="2.7.13.3"/>
    </reaction>
</comment>
<dbReference type="CDD" id="cd00082">
    <property type="entry name" value="HisKA"/>
    <property type="match status" value="1"/>
</dbReference>
<evidence type="ECO:0000256" key="6">
    <source>
        <dbReference type="ARBA" id="ARBA00022692"/>
    </source>
</evidence>
<dbReference type="GO" id="GO:0005737">
    <property type="term" value="C:cytoplasm"/>
    <property type="evidence" value="ECO:0007669"/>
    <property type="project" value="UniProtKB-ARBA"/>
</dbReference>
<dbReference type="FunFam" id="3.40.50.300:FF:000483">
    <property type="entry name" value="Sensor histidine kinase KdpD"/>
    <property type="match status" value="1"/>
</dbReference>
<evidence type="ECO:0000256" key="7">
    <source>
        <dbReference type="ARBA" id="ARBA00022741"/>
    </source>
</evidence>
<dbReference type="InterPro" id="IPR004358">
    <property type="entry name" value="Sig_transdc_His_kin-like_C"/>
</dbReference>
<dbReference type="Gene3D" id="3.30.450.40">
    <property type="match status" value="1"/>
</dbReference>
<dbReference type="EMBL" id="CP158375">
    <property type="protein sequence ID" value="XDO98632.1"/>
    <property type="molecule type" value="Genomic_DNA"/>
</dbReference>
<dbReference type="EC" id="2.7.13.3" evidence="3"/>
<keyword evidence="7" id="KW-0547">Nucleotide-binding</keyword>
<keyword evidence="9" id="KW-0067">ATP-binding</keyword>
<sequence>MSPGVGKTYEMLRAARRRKAEGGDVLIGVVETHGRRETEALLRGMEVLPRAPIEHHGRTLMEFDLDAALARKPALLLVDEYAHSNAPGSRHPKRWQDVAELLAAGIDVWTTLNVQHLESLVDVVLRITGVRQRETVPDSALSRADDIEVVDITPDELRQRLTDGKVYVPETARLAADNFFKVENLTALRELALRRAAQTVDDQLVAAMREKGVEGPWAAGERILVLVCGDPMAANLVRTGRRLSDMMMDAPWTVAHVEQPARRSDAARLFEAIKLAEQLGGSTVTLTGDDLVGAVLDYARRNNVTQIVIGKSRDSRLREALGRSLAAALLRRSRGAAIHIVTDRAEEAAAPAPKLDLAEGWLGYFTGAGFVVAATLAAWGLDSISARVDLSMIFLAAVLGAGVLYGLRPALAAATVAFLIYNFLFLEPRYSLAIGSPTDVLTLIVFWAVALATGGLAGRVRDQARAAQRRAAAVSALLAASRTLSAAADKTAAAKALAEQTAAAAGGKALVLLPRDGEIAIVAGAPELEVLDTTAMAAARWAWEKGEPAGAGTGTLPQTPWTFRPLEGVRARAGVAGVKRGAARASAEDERLVTALLEQGAVALERAELAADAVEAETLRRADRFRSALMNSISHDLRTPLSTVLGASTTLIDYGRSLKAAVRADLLVSIREEAERLSRYVGDLLDMTRLEGGGLSVRAEPTDLRDVLNAAAQRVHRRLEGRIVSRDYPAKLTLVQADAGLLEQAVVNILENAIAYSPPDAAIELAVYEDRGNVVISIEDEGKGIPTQELERVFEKFRRMDEPTDRRKGAGLGLAIAKGFVEAMSGRIAAASPIRDGKGTRVLISLPKAIQTPHHLL</sequence>
<dbReference type="InterPro" id="IPR029016">
    <property type="entry name" value="GAF-like_dom_sf"/>
</dbReference>
<evidence type="ECO:0000256" key="13">
    <source>
        <dbReference type="SAM" id="Phobius"/>
    </source>
</evidence>
<dbReference type="PANTHER" id="PTHR45569:SF1">
    <property type="entry name" value="SENSOR PROTEIN KDPD"/>
    <property type="match status" value="1"/>
</dbReference>
<keyword evidence="6 13" id="KW-0812">Transmembrane</keyword>
<keyword evidence="5" id="KW-0808">Transferase</keyword>
<evidence type="ECO:0000256" key="8">
    <source>
        <dbReference type="ARBA" id="ARBA00022777"/>
    </source>
</evidence>
<evidence type="ECO:0000256" key="1">
    <source>
        <dbReference type="ARBA" id="ARBA00000085"/>
    </source>
</evidence>
<dbReference type="RefSeq" id="WP_369062507.1">
    <property type="nucleotide sequence ID" value="NZ_CP158375.1"/>
</dbReference>
<dbReference type="Gene3D" id="3.30.565.10">
    <property type="entry name" value="Histidine kinase-like ATPase, C-terminal domain"/>
    <property type="match status" value="1"/>
</dbReference>
<dbReference type="Gene3D" id="3.40.50.300">
    <property type="entry name" value="P-loop containing nucleotide triphosphate hydrolases"/>
    <property type="match status" value="1"/>
</dbReference>
<evidence type="ECO:0000256" key="3">
    <source>
        <dbReference type="ARBA" id="ARBA00012438"/>
    </source>
</evidence>
<dbReference type="Pfam" id="PF00512">
    <property type="entry name" value="HisKA"/>
    <property type="match status" value="1"/>
</dbReference>
<keyword evidence="12 13" id="KW-0472">Membrane</keyword>
<comment type="subcellular location">
    <subcellularLocation>
        <location evidence="2">Membrane</location>
        <topology evidence="2">Multi-pass membrane protein</topology>
    </subcellularLocation>
</comment>
<dbReference type="InterPro" id="IPR038318">
    <property type="entry name" value="KdpD_sf"/>
</dbReference>
<dbReference type="SUPFAM" id="SSF52402">
    <property type="entry name" value="Adenine nucleotide alpha hydrolases-like"/>
    <property type="match status" value="1"/>
</dbReference>